<keyword evidence="2" id="KW-1185">Reference proteome</keyword>
<protein>
    <submittedName>
        <fullName evidence="1">Uncharacterized protein</fullName>
    </submittedName>
</protein>
<dbReference type="Proteomes" id="UP001295684">
    <property type="component" value="Unassembled WGS sequence"/>
</dbReference>
<organism evidence="1 2">
    <name type="scientific">Euplotes crassus</name>
    <dbReference type="NCBI Taxonomy" id="5936"/>
    <lineage>
        <taxon>Eukaryota</taxon>
        <taxon>Sar</taxon>
        <taxon>Alveolata</taxon>
        <taxon>Ciliophora</taxon>
        <taxon>Intramacronucleata</taxon>
        <taxon>Spirotrichea</taxon>
        <taxon>Hypotrichia</taxon>
        <taxon>Euplotida</taxon>
        <taxon>Euplotidae</taxon>
        <taxon>Moneuplotes</taxon>
    </lineage>
</organism>
<evidence type="ECO:0000313" key="1">
    <source>
        <dbReference type="EMBL" id="CAI2371363.1"/>
    </source>
</evidence>
<accession>A0AAD1UL30</accession>
<dbReference type="EMBL" id="CAMPGE010012595">
    <property type="protein sequence ID" value="CAI2371363.1"/>
    <property type="molecule type" value="Genomic_DNA"/>
</dbReference>
<comment type="caution">
    <text evidence="1">The sequence shown here is derived from an EMBL/GenBank/DDBJ whole genome shotgun (WGS) entry which is preliminary data.</text>
</comment>
<gene>
    <name evidence="1" type="ORF">ECRASSUSDP1_LOCUS12685</name>
</gene>
<dbReference type="AlphaFoldDB" id="A0AAD1UL30"/>
<evidence type="ECO:0000313" key="2">
    <source>
        <dbReference type="Proteomes" id="UP001295684"/>
    </source>
</evidence>
<sequence>MESSQKCRACFSFNPQSYFCFKGLVICSLCVKQIKQEFSGLDSMQSDTKNQDHLVQTIEPNKKLRIDDSMQAICQTLEHVFVSLEFIVKNKVALNKNEDKQPSNKNSHHLGKLNEHLAAIKSLTKQLISASSEVCSEAMESCFKSRTRNFNKVLQSRASVCRQLRVEADYDKFCKQMTQTMLANIAPEPRPNYSWKDSEADPSEFVISTPNQCQFVKSFNLPLDCEYTKFFIESELMNTKLMAKFAKSLIPCSIESLRININCNIVKIKPYFKEILSVSHKIQGQIEFMFFEFTHKELLRTFRAFRHVKSLKFTLCHLKLDKTADLSLALKGTKITNLSLLSCSRYSGWENNPELFLRLIETLGSSQDLKKSCQQICCSRYSRRQEDNEFLSKALKSCGFNCGFYCES</sequence>
<reference evidence="1" key="1">
    <citation type="submission" date="2023-07" db="EMBL/GenBank/DDBJ databases">
        <authorList>
            <consortium name="AG Swart"/>
            <person name="Singh M."/>
            <person name="Singh A."/>
            <person name="Seah K."/>
            <person name="Emmerich C."/>
        </authorList>
    </citation>
    <scope>NUCLEOTIDE SEQUENCE</scope>
    <source>
        <strain evidence="1">DP1</strain>
    </source>
</reference>
<proteinExistence type="predicted"/>
<name>A0AAD1UL30_EUPCR</name>